<evidence type="ECO:0000256" key="4">
    <source>
        <dbReference type="ARBA" id="ARBA00022741"/>
    </source>
</evidence>
<proteinExistence type="inferred from homology"/>
<evidence type="ECO:0000256" key="1">
    <source>
        <dbReference type="ARBA" id="ARBA00005187"/>
    </source>
</evidence>
<gene>
    <name evidence="12" type="primary">asnB</name>
    <name evidence="12" type="ORF">CHU92_14655</name>
</gene>
<dbReference type="OrthoDB" id="9763290at2"/>
<dbReference type="InterPro" id="IPR017932">
    <property type="entry name" value="GATase_2_dom"/>
</dbReference>
<dbReference type="Gene3D" id="3.60.20.10">
    <property type="entry name" value="Glutamine Phosphoribosylpyrophosphate, subunit 1, domain 1"/>
    <property type="match status" value="1"/>
</dbReference>
<evidence type="ECO:0000313" key="12">
    <source>
        <dbReference type="EMBL" id="OYQ32113.1"/>
    </source>
</evidence>
<dbReference type="Proteomes" id="UP000216605">
    <property type="component" value="Unassembled WGS sequence"/>
</dbReference>
<feature type="site" description="Important for beta-aspartyl-AMP intermediate formation" evidence="10">
    <location>
        <position position="369"/>
    </location>
</feature>
<dbReference type="SUPFAM" id="SSF56235">
    <property type="entry name" value="N-terminal nucleophile aminohydrolases (Ntn hydrolases)"/>
    <property type="match status" value="1"/>
</dbReference>
<keyword evidence="5 9" id="KW-0067">ATP-binding</keyword>
<evidence type="ECO:0000256" key="5">
    <source>
        <dbReference type="ARBA" id="ARBA00022840"/>
    </source>
</evidence>
<keyword evidence="13" id="KW-1185">Reference proteome</keyword>
<dbReference type="InterPro" id="IPR014729">
    <property type="entry name" value="Rossmann-like_a/b/a_fold"/>
</dbReference>
<dbReference type="GO" id="GO:0005524">
    <property type="term" value="F:ATP binding"/>
    <property type="evidence" value="ECO:0007669"/>
    <property type="project" value="UniProtKB-KW"/>
</dbReference>
<dbReference type="InterPro" id="IPR033738">
    <property type="entry name" value="AsnB_N"/>
</dbReference>
<dbReference type="InterPro" id="IPR001962">
    <property type="entry name" value="Asn_synthase"/>
</dbReference>
<dbReference type="EC" id="6.3.5.4" evidence="3"/>
<evidence type="ECO:0000256" key="10">
    <source>
        <dbReference type="PIRSR" id="PIRSR001589-3"/>
    </source>
</evidence>
<comment type="pathway">
    <text evidence="1">Amino-acid biosynthesis; L-asparagine biosynthesis; L-asparagine from L-aspartate (L-Gln route): step 1/1.</text>
</comment>
<evidence type="ECO:0000256" key="7">
    <source>
        <dbReference type="ARBA" id="ARBA00048741"/>
    </source>
</evidence>
<comment type="caution">
    <text evidence="12">The sequence shown here is derived from an EMBL/GenBank/DDBJ whole genome shotgun (WGS) entry which is preliminary data.</text>
</comment>
<comment type="similarity">
    <text evidence="2">Belongs to the asparagine synthetase family.</text>
</comment>
<keyword evidence="6 8" id="KW-0315">Glutamine amidotransferase</keyword>
<dbReference type="PANTHER" id="PTHR43284">
    <property type="entry name" value="ASPARAGINE SYNTHETASE (GLUTAMINE-HYDROLYZING)"/>
    <property type="match status" value="1"/>
</dbReference>
<comment type="catalytic activity">
    <reaction evidence="7">
        <text>L-aspartate + L-glutamine + ATP + H2O = L-asparagine + L-glutamate + AMP + diphosphate + H(+)</text>
        <dbReference type="Rhea" id="RHEA:12228"/>
        <dbReference type="ChEBI" id="CHEBI:15377"/>
        <dbReference type="ChEBI" id="CHEBI:15378"/>
        <dbReference type="ChEBI" id="CHEBI:29985"/>
        <dbReference type="ChEBI" id="CHEBI:29991"/>
        <dbReference type="ChEBI" id="CHEBI:30616"/>
        <dbReference type="ChEBI" id="CHEBI:33019"/>
        <dbReference type="ChEBI" id="CHEBI:58048"/>
        <dbReference type="ChEBI" id="CHEBI:58359"/>
        <dbReference type="ChEBI" id="CHEBI:456215"/>
        <dbReference type="EC" id="6.3.5.4"/>
    </reaction>
</comment>
<protein>
    <recommendedName>
        <fullName evidence="3">asparagine synthase (glutamine-hydrolyzing)</fullName>
        <ecNumber evidence="3">6.3.5.4</ecNumber>
    </recommendedName>
</protein>
<accession>A0A255YSD2</accession>
<sequence>MCGITGFIDFKGSSSEKVLKDMVATLHHRGPDGNGAEVYTTGNNVQVGFGHTRLSIIDLSNNGHQPMHFEDYSILLNGEVYNYKEIKAALLKEGFLFNSDSDTEVVLKAFIKWGRECVHRFIGMFVFIIYSRKEQKLYFCRDRAGIKPLYIYEEGGLLLFASELKSFHKHPGFRKILNKYAVYDFVQYGYITGNQSIFENCRKLAPSSWEVHDLKTGTKQEQRYWDLLEHFKKPLIKADTQEITTLTESLIQSSCDYRMVADVPVGVFLSGGYDSSLVTALLQKDKTEKIKTFTIGFPDGIDESKYARQVADHLGTDHTSYNSTHKDAQHIIPKLPYYYDEPFADISAIPSILVSELAREKVTVALSADGGDELFAGYTWYNKFYKRLAEINAMPEVIKPLSSAIARNINVLIPRQKHHLKHRLKGLSKVWAATPENRLSELMYQSRRLPDNLNNLLFQERFASKPKIFSKDYKGLNSEYASMLAIDYQMNLTDCLLVKVDRASMSASLEGREPLMDHRLAEWAAQLPMEYKFDGLTHKKLLRDITHKYIPKEIMERPKVGFDLPVFDYLKRELAYLIDENLNEAAIKESGIFNPGFVTLIVKQFREDKLLHKPLIWRLLMFQLWYKKWMK</sequence>
<keyword evidence="8" id="KW-0028">Amino-acid biosynthesis</keyword>
<keyword evidence="8" id="KW-0061">Asparagine biosynthesis</keyword>
<dbReference type="CDD" id="cd00712">
    <property type="entry name" value="AsnB"/>
    <property type="match status" value="1"/>
</dbReference>
<evidence type="ECO:0000256" key="3">
    <source>
        <dbReference type="ARBA" id="ARBA00012737"/>
    </source>
</evidence>
<evidence type="ECO:0000256" key="9">
    <source>
        <dbReference type="PIRSR" id="PIRSR001589-2"/>
    </source>
</evidence>
<evidence type="ECO:0000313" key="13">
    <source>
        <dbReference type="Proteomes" id="UP000216605"/>
    </source>
</evidence>
<dbReference type="CDD" id="cd01991">
    <property type="entry name" value="Asn_synthase_B_C"/>
    <property type="match status" value="1"/>
</dbReference>
<reference evidence="12 13" key="1">
    <citation type="submission" date="2017-07" db="EMBL/GenBank/DDBJ databases">
        <title>Flavobacterium cyanobacteriorum sp. nov., isolated from cyanobacterial aggregates in a eutrophic lake.</title>
        <authorList>
            <person name="Cai H."/>
        </authorList>
    </citation>
    <scope>NUCLEOTIDE SEQUENCE [LARGE SCALE GENOMIC DNA]</scope>
    <source>
        <strain evidence="12 13">TH021</strain>
    </source>
</reference>
<name>A0A255YSD2_9FLAO</name>
<organism evidence="12 13">
    <name type="scientific">Flavobacterium cyanobacteriorum</name>
    <dbReference type="NCBI Taxonomy" id="2022802"/>
    <lineage>
        <taxon>Bacteria</taxon>
        <taxon>Pseudomonadati</taxon>
        <taxon>Bacteroidota</taxon>
        <taxon>Flavobacteriia</taxon>
        <taxon>Flavobacteriales</taxon>
        <taxon>Flavobacteriaceae</taxon>
        <taxon>Flavobacterium</taxon>
    </lineage>
</organism>
<dbReference type="GO" id="GO:0004066">
    <property type="term" value="F:asparagine synthase (glutamine-hydrolyzing) activity"/>
    <property type="evidence" value="ECO:0007669"/>
    <property type="project" value="UniProtKB-EC"/>
</dbReference>
<dbReference type="InterPro" id="IPR051786">
    <property type="entry name" value="ASN_synthetase/amidase"/>
</dbReference>
<evidence type="ECO:0000256" key="8">
    <source>
        <dbReference type="PIRSR" id="PIRSR001589-1"/>
    </source>
</evidence>
<evidence type="ECO:0000256" key="2">
    <source>
        <dbReference type="ARBA" id="ARBA00005752"/>
    </source>
</evidence>
<keyword evidence="4 9" id="KW-0547">Nucleotide-binding</keyword>
<dbReference type="SUPFAM" id="SSF52402">
    <property type="entry name" value="Adenine nucleotide alpha hydrolases-like"/>
    <property type="match status" value="1"/>
</dbReference>
<dbReference type="GO" id="GO:0005829">
    <property type="term" value="C:cytosol"/>
    <property type="evidence" value="ECO:0007669"/>
    <property type="project" value="TreeGrafter"/>
</dbReference>
<dbReference type="EMBL" id="NOXV01000304">
    <property type="protein sequence ID" value="OYQ32113.1"/>
    <property type="molecule type" value="Genomic_DNA"/>
</dbReference>
<dbReference type="InterPro" id="IPR029055">
    <property type="entry name" value="Ntn_hydrolases_N"/>
</dbReference>
<dbReference type="Pfam" id="PF00733">
    <property type="entry name" value="Asn_synthase"/>
    <property type="match status" value="1"/>
</dbReference>
<dbReference type="AlphaFoldDB" id="A0A255YSD2"/>
<feature type="binding site" evidence="9">
    <location>
        <position position="102"/>
    </location>
    <ligand>
        <name>L-glutamine</name>
        <dbReference type="ChEBI" id="CHEBI:58359"/>
    </ligand>
</feature>
<feature type="domain" description="Glutamine amidotransferase type-2" evidence="11">
    <location>
        <begin position="2"/>
        <end position="215"/>
    </location>
</feature>
<dbReference type="NCBIfam" id="TIGR01536">
    <property type="entry name" value="asn_synth_AEB"/>
    <property type="match status" value="1"/>
</dbReference>
<dbReference type="PIRSF" id="PIRSF001589">
    <property type="entry name" value="Asn_synthetase_glu-h"/>
    <property type="match status" value="1"/>
</dbReference>
<dbReference type="InterPro" id="IPR006426">
    <property type="entry name" value="Asn_synth_AEB"/>
</dbReference>
<dbReference type="Gene3D" id="3.40.50.620">
    <property type="entry name" value="HUPs"/>
    <property type="match status" value="1"/>
</dbReference>
<feature type="binding site" evidence="9">
    <location>
        <position position="295"/>
    </location>
    <ligand>
        <name>ATP</name>
        <dbReference type="ChEBI" id="CHEBI:30616"/>
    </ligand>
</feature>
<dbReference type="GO" id="GO:0006529">
    <property type="term" value="P:asparagine biosynthetic process"/>
    <property type="evidence" value="ECO:0007669"/>
    <property type="project" value="UniProtKB-KW"/>
</dbReference>
<dbReference type="RefSeq" id="WP_094416865.1">
    <property type="nucleotide sequence ID" value="NZ_NOXV01000304.1"/>
</dbReference>
<evidence type="ECO:0000256" key="6">
    <source>
        <dbReference type="ARBA" id="ARBA00022962"/>
    </source>
</evidence>
<dbReference type="PROSITE" id="PS51278">
    <property type="entry name" value="GATASE_TYPE_2"/>
    <property type="match status" value="1"/>
</dbReference>
<feature type="active site" description="For GATase activity" evidence="8">
    <location>
        <position position="2"/>
    </location>
</feature>
<dbReference type="PANTHER" id="PTHR43284:SF1">
    <property type="entry name" value="ASPARAGINE SYNTHETASE"/>
    <property type="match status" value="1"/>
</dbReference>
<dbReference type="Pfam" id="PF13537">
    <property type="entry name" value="GATase_7"/>
    <property type="match status" value="1"/>
</dbReference>
<evidence type="ECO:0000259" key="11">
    <source>
        <dbReference type="PROSITE" id="PS51278"/>
    </source>
</evidence>